<dbReference type="Pfam" id="PF00149">
    <property type="entry name" value="Metallophos"/>
    <property type="match status" value="1"/>
</dbReference>
<gene>
    <name evidence="6" type="ORF">ENO59_06840</name>
</gene>
<evidence type="ECO:0000256" key="2">
    <source>
        <dbReference type="ARBA" id="ARBA00022801"/>
    </source>
</evidence>
<keyword evidence="1" id="KW-0479">Metal-binding</keyword>
<feature type="domain" description="Calcineurin-like phosphoesterase" evidence="5">
    <location>
        <begin position="1"/>
        <end position="191"/>
    </location>
</feature>
<evidence type="ECO:0000313" key="6">
    <source>
        <dbReference type="EMBL" id="HER96217.1"/>
    </source>
</evidence>
<dbReference type="InterPro" id="IPR050884">
    <property type="entry name" value="CNP_phosphodiesterase-III"/>
</dbReference>
<dbReference type="InterPro" id="IPR029052">
    <property type="entry name" value="Metallo-depent_PP-like"/>
</dbReference>
<evidence type="ECO:0000256" key="1">
    <source>
        <dbReference type="ARBA" id="ARBA00022723"/>
    </source>
</evidence>
<dbReference type="GO" id="GO:0016787">
    <property type="term" value="F:hydrolase activity"/>
    <property type="evidence" value="ECO:0007669"/>
    <property type="project" value="UniProtKB-KW"/>
</dbReference>
<dbReference type="AlphaFoldDB" id="A0A7V2F6K0"/>
<comment type="caution">
    <text evidence="6">The sequence shown here is derived from an EMBL/GenBank/DDBJ whole genome shotgun (WGS) entry which is preliminary data.</text>
</comment>
<accession>A0A7V2F6K0</accession>
<dbReference type="InterPro" id="IPR004843">
    <property type="entry name" value="Calcineurin-like_PHP"/>
</dbReference>
<dbReference type="GO" id="GO:0046872">
    <property type="term" value="F:metal ion binding"/>
    <property type="evidence" value="ECO:0007669"/>
    <property type="project" value="UniProtKB-KW"/>
</dbReference>
<keyword evidence="2" id="KW-0378">Hydrolase</keyword>
<keyword evidence="3" id="KW-0408">Iron</keyword>
<dbReference type="PANTHER" id="PTHR42988:SF2">
    <property type="entry name" value="CYCLIC NUCLEOTIDE PHOSPHODIESTERASE CBUA0032-RELATED"/>
    <property type="match status" value="1"/>
</dbReference>
<evidence type="ECO:0000256" key="3">
    <source>
        <dbReference type="ARBA" id="ARBA00023004"/>
    </source>
</evidence>
<sequence length="275" mass="30978">MRLLHLSDLHFGRLASQTIVADLLAEARRQAPDLVVVSGDLTQRARPRQFQAARAFLEALPAPWLVVPGNHDVYPWWRPLSRLWRSLARYRHYITQSLRPSWVTDTIALLGLNTAHGATIKGGRLTTEDLTYLQTFFAAAPPQALRILVIHHHLVHLQDIGPHDVVRDARQALEAVAQAGIHVILCGHLHIAHVAPVLLQPQWQLLVVSAGTATSSRGRGPHRHQNFYNLLEVTPQTLRIETYRYHPEARTFTLTQTQTFERQGAQLLLETAQTG</sequence>
<organism evidence="6">
    <name type="scientific">Rhodothermus marinus</name>
    <name type="common">Rhodothermus obamensis</name>
    <dbReference type="NCBI Taxonomy" id="29549"/>
    <lineage>
        <taxon>Bacteria</taxon>
        <taxon>Pseudomonadati</taxon>
        <taxon>Rhodothermota</taxon>
        <taxon>Rhodothermia</taxon>
        <taxon>Rhodothermales</taxon>
        <taxon>Rhodothermaceae</taxon>
        <taxon>Rhodothermus</taxon>
    </lineage>
</organism>
<name>A0A7V2F6K0_RHOMR</name>
<dbReference type="SUPFAM" id="SSF56300">
    <property type="entry name" value="Metallo-dependent phosphatases"/>
    <property type="match status" value="1"/>
</dbReference>
<dbReference type="PANTHER" id="PTHR42988">
    <property type="entry name" value="PHOSPHOHYDROLASE"/>
    <property type="match status" value="1"/>
</dbReference>
<dbReference type="CDD" id="cd07400">
    <property type="entry name" value="MPP_1"/>
    <property type="match status" value="1"/>
</dbReference>
<dbReference type="EMBL" id="DSGB01000005">
    <property type="protein sequence ID" value="HER96217.1"/>
    <property type="molecule type" value="Genomic_DNA"/>
</dbReference>
<reference evidence="6" key="1">
    <citation type="journal article" date="2020" name="mSystems">
        <title>Genome- and Community-Level Interaction Insights into Carbon Utilization and Element Cycling Functions of Hydrothermarchaeota in Hydrothermal Sediment.</title>
        <authorList>
            <person name="Zhou Z."/>
            <person name="Liu Y."/>
            <person name="Xu W."/>
            <person name="Pan J."/>
            <person name="Luo Z.H."/>
            <person name="Li M."/>
        </authorList>
    </citation>
    <scope>NUCLEOTIDE SEQUENCE [LARGE SCALE GENOMIC DNA]</scope>
    <source>
        <strain evidence="6">SpSt-143</strain>
    </source>
</reference>
<evidence type="ECO:0000259" key="5">
    <source>
        <dbReference type="Pfam" id="PF00149"/>
    </source>
</evidence>
<protein>
    <submittedName>
        <fullName evidence="6">Metallophosphoesterase</fullName>
    </submittedName>
</protein>
<comment type="similarity">
    <text evidence="4">Belongs to the cyclic nucleotide phosphodiesterase class-III family.</text>
</comment>
<evidence type="ECO:0000256" key="4">
    <source>
        <dbReference type="ARBA" id="ARBA00025742"/>
    </source>
</evidence>
<dbReference type="Gene3D" id="3.60.21.10">
    <property type="match status" value="1"/>
</dbReference>
<proteinExistence type="inferred from homology"/>